<gene>
    <name evidence="2" type="ORF">EIP91_007147</name>
</gene>
<organism evidence="2 3">
    <name type="scientific">Steccherinum ochraceum</name>
    <dbReference type="NCBI Taxonomy" id="92696"/>
    <lineage>
        <taxon>Eukaryota</taxon>
        <taxon>Fungi</taxon>
        <taxon>Dikarya</taxon>
        <taxon>Basidiomycota</taxon>
        <taxon>Agaricomycotina</taxon>
        <taxon>Agaricomycetes</taxon>
        <taxon>Polyporales</taxon>
        <taxon>Steccherinaceae</taxon>
        <taxon>Steccherinum</taxon>
    </lineage>
</organism>
<evidence type="ECO:0000256" key="1">
    <source>
        <dbReference type="SAM" id="SignalP"/>
    </source>
</evidence>
<proteinExistence type="predicted"/>
<keyword evidence="3" id="KW-1185">Reference proteome</keyword>
<evidence type="ECO:0000313" key="3">
    <source>
        <dbReference type="Proteomes" id="UP000292702"/>
    </source>
</evidence>
<name>A0A4R0S0T7_9APHY</name>
<reference evidence="2 3" key="1">
    <citation type="submission" date="2018-11" db="EMBL/GenBank/DDBJ databases">
        <title>Genome assembly of Steccherinum ochraceum LE-BIN_3174, the white-rot fungus of the Steccherinaceae family (The Residual Polyporoid clade, Polyporales, Basidiomycota).</title>
        <authorList>
            <person name="Fedorova T.V."/>
            <person name="Glazunova O.A."/>
            <person name="Landesman E.O."/>
            <person name="Moiseenko K.V."/>
            <person name="Psurtseva N.V."/>
            <person name="Savinova O.S."/>
            <person name="Shakhova N.V."/>
            <person name="Tyazhelova T.V."/>
            <person name="Vasina D.V."/>
        </authorList>
    </citation>
    <scope>NUCLEOTIDE SEQUENCE [LARGE SCALE GENOMIC DNA]</scope>
    <source>
        <strain evidence="2 3">LE-BIN_3174</strain>
    </source>
</reference>
<evidence type="ECO:0000313" key="2">
    <source>
        <dbReference type="EMBL" id="TCD69524.1"/>
    </source>
</evidence>
<keyword evidence="1" id="KW-0732">Signal</keyword>
<feature type="signal peptide" evidence="1">
    <location>
        <begin position="1"/>
        <end position="20"/>
    </location>
</feature>
<comment type="caution">
    <text evidence="2">The sequence shown here is derived from an EMBL/GenBank/DDBJ whole genome shotgun (WGS) entry which is preliminary data.</text>
</comment>
<protein>
    <submittedName>
        <fullName evidence="2">Uncharacterized protein</fullName>
    </submittedName>
</protein>
<dbReference type="Proteomes" id="UP000292702">
    <property type="component" value="Unassembled WGS sequence"/>
</dbReference>
<sequence length="193" mass="21232">MRLFTTTVVAVALAATAVLAAPAGADQHEHRSQRPASEDSHLHRRFAEVQVVDAVYARGVHDGLLARDYAPLPGRQEVKHIEHSTAHLYVRAPEGAAGRIPGPLEPRLDILPALTKHLHLRLTLGPMLRLLRPSMDRSQALGFLRLGHDQRAELHSHHTQRSYGRRLSGSHSLAAGVLTLTWFCRVCAAAFTL</sequence>
<dbReference type="EMBL" id="RWJN01000039">
    <property type="protein sequence ID" value="TCD69524.1"/>
    <property type="molecule type" value="Genomic_DNA"/>
</dbReference>
<accession>A0A4R0S0T7</accession>
<dbReference type="AlphaFoldDB" id="A0A4R0S0T7"/>
<feature type="chain" id="PRO_5020367202" evidence="1">
    <location>
        <begin position="21"/>
        <end position="193"/>
    </location>
</feature>